<protein>
    <submittedName>
        <fullName evidence="2">Uncharacterized protein</fullName>
    </submittedName>
</protein>
<name>A0A2U3E7D6_PURLI</name>
<evidence type="ECO:0000313" key="3">
    <source>
        <dbReference type="Proteomes" id="UP000245956"/>
    </source>
</evidence>
<feature type="compositionally biased region" description="Basic and acidic residues" evidence="1">
    <location>
        <begin position="90"/>
        <end position="105"/>
    </location>
</feature>
<dbReference type="Proteomes" id="UP000245956">
    <property type="component" value="Unassembled WGS sequence"/>
</dbReference>
<gene>
    <name evidence="2" type="ORF">PCL_12783</name>
</gene>
<feature type="compositionally biased region" description="Polar residues" evidence="1">
    <location>
        <begin position="106"/>
        <end position="115"/>
    </location>
</feature>
<organism evidence="2 3">
    <name type="scientific">Purpureocillium lilacinum</name>
    <name type="common">Paecilomyces lilacinus</name>
    <dbReference type="NCBI Taxonomy" id="33203"/>
    <lineage>
        <taxon>Eukaryota</taxon>
        <taxon>Fungi</taxon>
        <taxon>Dikarya</taxon>
        <taxon>Ascomycota</taxon>
        <taxon>Pezizomycotina</taxon>
        <taxon>Sordariomycetes</taxon>
        <taxon>Hypocreomycetidae</taxon>
        <taxon>Hypocreales</taxon>
        <taxon>Ophiocordycipitaceae</taxon>
        <taxon>Purpureocillium</taxon>
    </lineage>
</organism>
<evidence type="ECO:0000256" key="1">
    <source>
        <dbReference type="SAM" id="MobiDB-lite"/>
    </source>
</evidence>
<reference evidence="2 3" key="1">
    <citation type="journal article" date="2016" name="Front. Microbiol.">
        <title>Genome and transcriptome sequences reveal the specific parasitism of the nematophagous Purpureocillium lilacinum 36-1.</title>
        <authorList>
            <person name="Xie J."/>
            <person name="Li S."/>
            <person name="Mo C."/>
            <person name="Xiao X."/>
            <person name="Peng D."/>
            <person name="Wang G."/>
            <person name="Xiao Y."/>
        </authorList>
    </citation>
    <scope>NUCLEOTIDE SEQUENCE [LARGE SCALE GENOMIC DNA]</scope>
    <source>
        <strain evidence="2 3">36-1</strain>
    </source>
</reference>
<feature type="region of interest" description="Disordered" evidence="1">
    <location>
        <begin position="90"/>
        <end position="115"/>
    </location>
</feature>
<accession>A0A2U3E7D6</accession>
<comment type="caution">
    <text evidence="2">The sequence shown here is derived from an EMBL/GenBank/DDBJ whole genome shotgun (WGS) entry which is preliminary data.</text>
</comment>
<proteinExistence type="predicted"/>
<evidence type="ECO:0000313" key="2">
    <source>
        <dbReference type="EMBL" id="PWI70384.1"/>
    </source>
</evidence>
<dbReference type="EMBL" id="LCWV01000009">
    <property type="protein sequence ID" value="PWI70384.1"/>
    <property type="molecule type" value="Genomic_DNA"/>
</dbReference>
<dbReference type="AlphaFoldDB" id="A0A2U3E7D6"/>
<sequence length="334" mass="36321">MPCDGARAVSTNLSLFRSIYHHRSGYVNHRGLPQSPGLPPHLGRHVPLWCIESANMRIGELCPCALATASLLGERLKLIPQSANFKLRHWRPERQVGKTGGHDGQNRSTLSSSEASMAVRRCEQGGTNGASPYRGVRTAVVPCHIVRKGEPDDGVAAALTNAVRRTVVVRWRAAIPMCEAVEGVVLGGVSGDERGTETRFIVAQGPRGARRVSEGLFTRWGPDGDHNNINNINNLPLHSFKGHVNGTPDRHALLSCIAPSPSPGSFCGRTGLAALSLFVLVVAKMDSDIMDDSVFSLDEESDGFVPEMSWRWLAHRCLRRHPVRQLRAASDSGR</sequence>